<keyword evidence="2" id="KW-1185">Reference proteome</keyword>
<proteinExistence type="predicted"/>
<evidence type="ECO:0000313" key="2">
    <source>
        <dbReference type="Proteomes" id="UP000801492"/>
    </source>
</evidence>
<dbReference type="EMBL" id="VTPC01002638">
    <property type="protein sequence ID" value="KAF2899783.1"/>
    <property type="molecule type" value="Genomic_DNA"/>
</dbReference>
<name>A0A8K0D5H9_IGNLU</name>
<organism evidence="1 2">
    <name type="scientific">Ignelater luminosus</name>
    <name type="common">Cucubano</name>
    <name type="synonym">Pyrophorus luminosus</name>
    <dbReference type="NCBI Taxonomy" id="2038154"/>
    <lineage>
        <taxon>Eukaryota</taxon>
        <taxon>Metazoa</taxon>
        <taxon>Ecdysozoa</taxon>
        <taxon>Arthropoda</taxon>
        <taxon>Hexapoda</taxon>
        <taxon>Insecta</taxon>
        <taxon>Pterygota</taxon>
        <taxon>Neoptera</taxon>
        <taxon>Endopterygota</taxon>
        <taxon>Coleoptera</taxon>
        <taxon>Polyphaga</taxon>
        <taxon>Elateriformia</taxon>
        <taxon>Elateroidea</taxon>
        <taxon>Elateridae</taxon>
        <taxon>Agrypninae</taxon>
        <taxon>Pyrophorini</taxon>
        <taxon>Ignelater</taxon>
    </lineage>
</organism>
<dbReference type="InterPro" id="IPR011604">
    <property type="entry name" value="PDDEXK-like_dom_sf"/>
</dbReference>
<protein>
    <recommendedName>
        <fullName evidence="3">YqaJ viral recombinase domain-containing protein</fullName>
    </recommendedName>
</protein>
<sequence>MTLNSEEVYCYCLMVPKQLNWLGFSPGGIVFKDNKPIKLLEIKCPYSGLTDGPEMFCNKLKYLVQASVCRMAFGLTMRTGQLYCLSLNMVLDSKSRKIINSILQFMKREADAGAPMIPFSKVQQRVSAATGISLRTINRVAKEGREIEKGEKPSFSTPNKIRKNRKSKVALDDFDKDSLCLSSAHTQMPFYKSWPVNSKNIGVQLKQRHQYYGQIQLGLAILNLQVCDFVVYSAKSNSFLKLEIPFDEKFASNLILAITKKILHKYVTYFVQKTEEDYFNILVYYLL</sequence>
<dbReference type="Proteomes" id="UP000801492">
    <property type="component" value="Unassembled WGS sequence"/>
</dbReference>
<reference evidence="1" key="1">
    <citation type="submission" date="2019-08" db="EMBL/GenBank/DDBJ databases">
        <title>The genome of the North American firefly Photinus pyralis.</title>
        <authorList>
            <consortium name="Photinus pyralis genome working group"/>
            <person name="Fallon T.R."/>
            <person name="Sander Lower S.E."/>
            <person name="Weng J.-K."/>
        </authorList>
    </citation>
    <scope>NUCLEOTIDE SEQUENCE</scope>
    <source>
        <strain evidence="1">TRF0915ILg1</strain>
        <tissue evidence="1">Whole body</tissue>
    </source>
</reference>
<dbReference type="InterPro" id="IPR051703">
    <property type="entry name" value="NF-kappa-B_Signaling_Reg"/>
</dbReference>
<dbReference type="PANTHER" id="PTHR46609:SF8">
    <property type="entry name" value="YQAJ VIRAL RECOMBINASE DOMAIN-CONTAINING PROTEIN"/>
    <property type="match status" value="1"/>
</dbReference>
<comment type="caution">
    <text evidence="1">The sequence shown here is derived from an EMBL/GenBank/DDBJ whole genome shotgun (WGS) entry which is preliminary data.</text>
</comment>
<accession>A0A8K0D5H9</accession>
<evidence type="ECO:0008006" key="3">
    <source>
        <dbReference type="Google" id="ProtNLM"/>
    </source>
</evidence>
<dbReference type="AlphaFoldDB" id="A0A8K0D5H9"/>
<dbReference type="OrthoDB" id="6771988at2759"/>
<dbReference type="Gene3D" id="3.90.320.10">
    <property type="match status" value="2"/>
</dbReference>
<evidence type="ECO:0000313" key="1">
    <source>
        <dbReference type="EMBL" id="KAF2899783.1"/>
    </source>
</evidence>
<dbReference type="PANTHER" id="PTHR46609">
    <property type="entry name" value="EXONUCLEASE, PHAGE-TYPE/RECB, C-TERMINAL DOMAIN-CONTAINING PROTEIN"/>
    <property type="match status" value="1"/>
</dbReference>
<gene>
    <name evidence="1" type="ORF">ILUMI_06404</name>
</gene>